<keyword evidence="2" id="KW-1185">Reference proteome</keyword>
<dbReference type="EMBL" id="CP014796">
    <property type="protein sequence ID" value="APX21296.1"/>
    <property type="molecule type" value="Genomic_DNA"/>
</dbReference>
<protein>
    <submittedName>
        <fullName evidence="1">Uncharacterized protein</fullName>
    </submittedName>
</protein>
<dbReference type="STRING" id="1229727.Ga0080559_TMP500"/>
<dbReference type="KEGG" id="tpro:Ga0080559_TMP500"/>
<organism evidence="1 2">
    <name type="scientific">Salipiger profundus</name>
    <dbReference type="NCBI Taxonomy" id="1229727"/>
    <lineage>
        <taxon>Bacteria</taxon>
        <taxon>Pseudomonadati</taxon>
        <taxon>Pseudomonadota</taxon>
        <taxon>Alphaproteobacteria</taxon>
        <taxon>Rhodobacterales</taxon>
        <taxon>Roseobacteraceae</taxon>
        <taxon>Salipiger</taxon>
    </lineage>
</organism>
<sequence>MKKPLHHVSDHAVLRYLERVQGIDIDALRMAIGHRVDSALAGNEGASAVVIEGHRYRITPEGVVATVMRVSRPERGHMKPRRREVDDG</sequence>
<dbReference type="Proteomes" id="UP000186559">
    <property type="component" value="Chromosome"/>
</dbReference>
<dbReference type="AlphaFoldDB" id="A0A1U7CZP9"/>
<reference evidence="1 2" key="1">
    <citation type="submission" date="2016-03" db="EMBL/GenBank/DDBJ databases">
        <title>Deep-sea bacteria in the southern Pacific.</title>
        <authorList>
            <person name="Tang K."/>
        </authorList>
    </citation>
    <scope>NUCLEOTIDE SEQUENCE [LARGE SCALE GENOMIC DNA]</scope>
    <source>
        <strain evidence="1 2">JLT2016</strain>
    </source>
</reference>
<evidence type="ECO:0000313" key="1">
    <source>
        <dbReference type="EMBL" id="APX21296.1"/>
    </source>
</evidence>
<gene>
    <name evidence="1" type="ORF">Ga0080559_TMP500</name>
</gene>
<proteinExistence type="predicted"/>
<dbReference type="RefSeq" id="WP_076621978.1">
    <property type="nucleotide sequence ID" value="NZ_BMEW01000002.1"/>
</dbReference>
<evidence type="ECO:0000313" key="2">
    <source>
        <dbReference type="Proteomes" id="UP000186559"/>
    </source>
</evidence>
<name>A0A1U7CZP9_9RHOB</name>
<accession>A0A1U7CZP9</accession>